<sequence length="122" mass="13005">MFGAPIVRATLMQQQRRPSASHLPAGSTIRTTMANLASHSQRETNQSTGQSVNNQAQASTAKPVSKCVDVDPQMFIDSPFVGGAILSPATSNESSHTRGKGKNGSFDLKFFNPSSDPRLLAM</sequence>
<evidence type="ECO:0000313" key="3">
    <source>
        <dbReference type="Proteomes" id="UP000663827"/>
    </source>
</evidence>
<evidence type="ECO:0000313" key="2">
    <source>
        <dbReference type="EMBL" id="CAE7119199.1"/>
    </source>
</evidence>
<reference evidence="2" key="1">
    <citation type="submission" date="2021-01" db="EMBL/GenBank/DDBJ databases">
        <authorList>
            <person name="Kaushik A."/>
        </authorList>
    </citation>
    <scope>NUCLEOTIDE SEQUENCE</scope>
    <source>
        <strain evidence="2">AG5</strain>
    </source>
</reference>
<protein>
    <submittedName>
        <fullName evidence="2">Uncharacterized protein</fullName>
    </submittedName>
</protein>
<feature type="compositionally biased region" description="Polar residues" evidence="1">
    <location>
        <begin position="36"/>
        <end position="62"/>
    </location>
</feature>
<proteinExistence type="predicted"/>
<organism evidence="2 3">
    <name type="scientific">Rhizoctonia solani</name>
    <dbReference type="NCBI Taxonomy" id="456999"/>
    <lineage>
        <taxon>Eukaryota</taxon>
        <taxon>Fungi</taxon>
        <taxon>Dikarya</taxon>
        <taxon>Basidiomycota</taxon>
        <taxon>Agaricomycotina</taxon>
        <taxon>Agaricomycetes</taxon>
        <taxon>Cantharellales</taxon>
        <taxon>Ceratobasidiaceae</taxon>
        <taxon>Rhizoctonia</taxon>
    </lineage>
</organism>
<dbReference type="EMBL" id="CAJNJQ010001092">
    <property type="protein sequence ID" value="CAE7119199.1"/>
    <property type="molecule type" value="Genomic_DNA"/>
</dbReference>
<gene>
    <name evidence="2" type="ORF">RDB_LOCUS54677</name>
</gene>
<feature type="region of interest" description="Disordered" evidence="1">
    <location>
        <begin position="36"/>
        <end position="64"/>
    </location>
</feature>
<feature type="region of interest" description="Disordered" evidence="1">
    <location>
        <begin position="86"/>
        <end position="110"/>
    </location>
</feature>
<comment type="caution">
    <text evidence="2">The sequence shown here is derived from an EMBL/GenBank/DDBJ whole genome shotgun (WGS) entry which is preliminary data.</text>
</comment>
<name>A0A8H3DWU5_9AGAM</name>
<accession>A0A8H3DWU5</accession>
<dbReference type="Proteomes" id="UP000663827">
    <property type="component" value="Unassembled WGS sequence"/>
</dbReference>
<dbReference type="AlphaFoldDB" id="A0A8H3DWU5"/>
<evidence type="ECO:0000256" key="1">
    <source>
        <dbReference type="SAM" id="MobiDB-lite"/>
    </source>
</evidence>